<dbReference type="Pfam" id="PF00144">
    <property type="entry name" value="Beta-lactamase"/>
    <property type="match status" value="1"/>
</dbReference>
<dbReference type="PANTHER" id="PTHR46825">
    <property type="entry name" value="D-ALANYL-D-ALANINE-CARBOXYPEPTIDASE/ENDOPEPTIDASE AMPH"/>
    <property type="match status" value="1"/>
</dbReference>
<sequence>MRAYLILLVGTCFGMACSSQPSAQHHPPDAAVHDASADSFREELEGRMSAAVAKGFSGTVLITAFGNRILAKGYGLADRAKNVPNAVDTAYDFGSVLKELTAAAIFKLAGEGKLAVTDSLATFFPNVSADKAKITVLQVVLHRAGFDEYHDTEGDFEPITRLEARRRILAQPLKFEPGTQKAYSNSGYTLLADIIETVSGRAYSDGIREQLLEPAHMQQSGFYGDPLWKSIATAIGYGAETFGGNDPAEWPYSWALVGNGGLVTTVTDLERWLTATWGGGVLSPAAFDAYRTQYLSTGAYDYQGKVVYGAGGGGDYGLGGIVWDCPEANTRVILGTNTLDPERFQHEAFARELIEWLLSHGPHP</sequence>
<keyword evidence="4" id="KW-1185">Reference proteome</keyword>
<gene>
    <name evidence="3" type="ORF">LVJ94_51595</name>
</gene>
<evidence type="ECO:0000313" key="4">
    <source>
        <dbReference type="Proteomes" id="UP001374803"/>
    </source>
</evidence>
<dbReference type="PROSITE" id="PS51257">
    <property type="entry name" value="PROKAR_LIPOPROTEIN"/>
    <property type="match status" value="1"/>
</dbReference>
<organism evidence="3 4">
    <name type="scientific">Pendulispora rubella</name>
    <dbReference type="NCBI Taxonomy" id="2741070"/>
    <lineage>
        <taxon>Bacteria</taxon>
        <taxon>Pseudomonadati</taxon>
        <taxon>Myxococcota</taxon>
        <taxon>Myxococcia</taxon>
        <taxon>Myxococcales</taxon>
        <taxon>Sorangiineae</taxon>
        <taxon>Pendulisporaceae</taxon>
        <taxon>Pendulispora</taxon>
    </lineage>
</organism>
<proteinExistence type="predicted"/>
<dbReference type="Gene3D" id="3.40.710.10">
    <property type="entry name" value="DD-peptidase/beta-lactamase superfamily"/>
    <property type="match status" value="1"/>
</dbReference>
<evidence type="ECO:0000259" key="2">
    <source>
        <dbReference type="Pfam" id="PF00144"/>
    </source>
</evidence>
<feature type="chain" id="PRO_5046763815" evidence="1">
    <location>
        <begin position="24"/>
        <end position="364"/>
    </location>
</feature>
<dbReference type="EMBL" id="CP089983">
    <property type="protein sequence ID" value="WXB05331.1"/>
    <property type="molecule type" value="Genomic_DNA"/>
</dbReference>
<feature type="domain" description="Beta-lactamase-related" evidence="2">
    <location>
        <begin position="55"/>
        <end position="347"/>
    </location>
</feature>
<accession>A0ABZ2L317</accession>
<dbReference type="RefSeq" id="WP_394834975.1">
    <property type="nucleotide sequence ID" value="NZ_CP089929.1"/>
</dbReference>
<dbReference type="SUPFAM" id="SSF56601">
    <property type="entry name" value="beta-lactamase/transpeptidase-like"/>
    <property type="match status" value="1"/>
</dbReference>
<dbReference type="InterPro" id="IPR050491">
    <property type="entry name" value="AmpC-like"/>
</dbReference>
<protein>
    <submittedName>
        <fullName evidence="3">Beta-lactamase family protein</fullName>
    </submittedName>
</protein>
<dbReference type="Proteomes" id="UP001374803">
    <property type="component" value="Chromosome"/>
</dbReference>
<evidence type="ECO:0000313" key="3">
    <source>
        <dbReference type="EMBL" id="WXB05331.1"/>
    </source>
</evidence>
<evidence type="ECO:0000256" key="1">
    <source>
        <dbReference type="SAM" id="SignalP"/>
    </source>
</evidence>
<dbReference type="PANTHER" id="PTHR46825:SF9">
    <property type="entry name" value="BETA-LACTAMASE-RELATED DOMAIN-CONTAINING PROTEIN"/>
    <property type="match status" value="1"/>
</dbReference>
<dbReference type="InterPro" id="IPR001466">
    <property type="entry name" value="Beta-lactam-related"/>
</dbReference>
<dbReference type="InterPro" id="IPR012338">
    <property type="entry name" value="Beta-lactam/transpept-like"/>
</dbReference>
<feature type="signal peptide" evidence="1">
    <location>
        <begin position="1"/>
        <end position="23"/>
    </location>
</feature>
<name>A0ABZ2L317_9BACT</name>
<reference evidence="3" key="1">
    <citation type="submission" date="2021-12" db="EMBL/GenBank/DDBJ databases">
        <title>Discovery of the Pendulisporaceae a myxobacterial family with distinct sporulation behavior and unique specialized metabolism.</title>
        <authorList>
            <person name="Garcia R."/>
            <person name="Popoff A."/>
            <person name="Bader C.D."/>
            <person name="Loehr J."/>
            <person name="Walesch S."/>
            <person name="Walt C."/>
            <person name="Boldt J."/>
            <person name="Bunk B."/>
            <person name="Haeckl F.J.F.P.J."/>
            <person name="Gunesch A.P."/>
            <person name="Birkelbach J."/>
            <person name="Nuebel U."/>
            <person name="Pietschmann T."/>
            <person name="Bach T."/>
            <person name="Mueller R."/>
        </authorList>
    </citation>
    <scope>NUCLEOTIDE SEQUENCE</scope>
    <source>
        <strain evidence="3">MSr11367</strain>
    </source>
</reference>
<keyword evidence="1" id="KW-0732">Signal</keyword>